<reference evidence="2" key="1">
    <citation type="journal article" date="2019" name="Int. J. Syst. Evol. Microbiol.">
        <title>The Global Catalogue of Microorganisms (GCM) 10K type strain sequencing project: providing services to taxonomists for standard genome sequencing and annotation.</title>
        <authorList>
            <consortium name="The Broad Institute Genomics Platform"/>
            <consortium name="The Broad Institute Genome Sequencing Center for Infectious Disease"/>
            <person name="Wu L."/>
            <person name="Ma J."/>
        </authorList>
    </citation>
    <scope>NUCLEOTIDE SEQUENCE [LARGE SCALE GENOMIC DNA]</scope>
    <source>
        <strain evidence="2">CGMCC 1.12770</strain>
    </source>
</reference>
<dbReference type="RefSeq" id="WP_188591404.1">
    <property type="nucleotide sequence ID" value="NZ_BMFU01000001.1"/>
</dbReference>
<keyword evidence="2" id="KW-1185">Reference proteome</keyword>
<name>A0ABQ1Z2H0_9BACL</name>
<gene>
    <name evidence="1" type="ORF">GCM10008014_09190</name>
</gene>
<protein>
    <recommendedName>
        <fullName evidence="3">MAE-28990/MAE-18760-like HEPN domain-containing protein</fullName>
    </recommendedName>
</protein>
<evidence type="ECO:0008006" key="3">
    <source>
        <dbReference type="Google" id="ProtNLM"/>
    </source>
</evidence>
<evidence type="ECO:0000313" key="1">
    <source>
        <dbReference type="EMBL" id="GGH46492.1"/>
    </source>
</evidence>
<dbReference type="EMBL" id="BMFU01000001">
    <property type="protein sequence ID" value="GGH46492.1"/>
    <property type="molecule type" value="Genomic_DNA"/>
</dbReference>
<proteinExistence type="predicted"/>
<comment type="caution">
    <text evidence="1">The sequence shown here is derived from an EMBL/GenBank/DDBJ whole genome shotgun (WGS) entry which is preliminary data.</text>
</comment>
<evidence type="ECO:0000313" key="2">
    <source>
        <dbReference type="Proteomes" id="UP000652153"/>
    </source>
</evidence>
<organism evidence="1 2">
    <name type="scientific">Paenibacillus silvae</name>
    <dbReference type="NCBI Taxonomy" id="1325358"/>
    <lineage>
        <taxon>Bacteria</taxon>
        <taxon>Bacillati</taxon>
        <taxon>Bacillota</taxon>
        <taxon>Bacilli</taxon>
        <taxon>Bacillales</taxon>
        <taxon>Paenibacillaceae</taxon>
        <taxon>Paenibacillus</taxon>
    </lineage>
</organism>
<dbReference type="Proteomes" id="UP000652153">
    <property type="component" value="Unassembled WGS sequence"/>
</dbReference>
<sequence length="234" mass="27056">MSLKINFSSLEHLKYALMKLDSYAKTTEGFISNADIVEIQTGTLLINGKEEREYIKPIIKNVEILNIFPHISRSSLFITICSTFEKCLYEIVGYISEQKNVTYNRNKNTHLSLLERFELFMKEEAGAVLPTGANRDRILDLNKIRNCIVHNDGNIWEEESKRAELISIISPDPTIEYSLMEVINEVLGEKNVHLSPIIKLTDADAQKFFLLKNFCFDVIDTYIKYIDEFFTLNK</sequence>
<accession>A0ABQ1Z2H0</accession>